<evidence type="ECO:0000313" key="1">
    <source>
        <dbReference type="EMBL" id="KAI3716009.1"/>
    </source>
</evidence>
<accession>A0ACB9B0H3</accession>
<dbReference type="Proteomes" id="UP001055879">
    <property type="component" value="Linkage Group LG07"/>
</dbReference>
<sequence length="90" mass="9661">MVAGKRHHTSPSHSSGGGGGGKVPQKGAVFLRSFGVHFPRSFTQVQSRPPDVAELLHLVEELIERESRKDSTIGTKTTKGVCSHTPASRE</sequence>
<proteinExistence type="predicted"/>
<dbReference type="EMBL" id="CM042053">
    <property type="protein sequence ID" value="KAI3716009.1"/>
    <property type="molecule type" value="Genomic_DNA"/>
</dbReference>
<comment type="caution">
    <text evidence="1">The sequence shown here is derived from an EMBL/GenBank/DDBJ whole genome shotgun (WGS) entry which is preliminary data.</text>
</comment>
<reference evidence="2" key="1">
    <citation type="journal article" date="2022" name="Mol. Ecol. Resour.">
        <title>The genomes of chicory, endive, great burdock and yacon provide insights into Asteraceae palaeo-polyploidization history and plant inulin production.</title>
        <authorList>
            <person name="Fan W."/>
            <person name="Wang S."/>
            <person name="Wang H."/>
            <person name="Wang A."/>
            <person name="Jiang F."/>
            <person name="Liu H."/>
            <person name="Zhao H."/>
            <person name="Xu D."/>
            <person name="Zhang Y."/>
        </authorList>
    </citation>
    <scope>NUCLEOTIDE SEQUENCE [LARGE SCALE GENOMIC DNA]</scope>
    <source>
        <strain evidence="2">cv. Niubang</strain>
    </source>
</reference>
<organism evidence="1 2">
    <name type="scientific">Arctium lappa</name>
    <name type="common">Greater burdock</name>
    <name type="synonym">Lappa major</name>
    <dbReference type="NCBI Taxonomy" id="4217"/>
    <lineage>
        <taxon>Eukaryota</taxon>
        <taxon>Viridiplantae</taxon>
        <taxon>Streptophyta</taxon>
        <taxon>Embryophyta</taxon>
        <taxon>Tracheophyta</taxon>
        <taxon>Spermatophyta</taxon>
        <taxon>Magnoliopsida</taxon>
        <taxon>eudicotyledons</taxon>
        <taxon>Gunneridae</taxon>
        <taxon>Pentapetalae</taxon>
        <taxon>asterids</taxon>
        <taxon>campanulids</taxon>
        <taxon>Asterales</taxon>
        <taxon>Asteraceae</taxon>
        <taxon>Carduoideae</taxon>
        <taxon>Cardueae</taxon>
        <taxon>Arctiinae</taxon>
        <taxon>Arctium</taxon>
    </lineage>
</organism>
<evidence type="ECO:0000313" key="2">
    <source>
        <dbReference type="Proteomes" id="UP001055879"/>
    </source>
</evidence>
<keyword evidence="2" id="KW-1185">Reference proteome</keyword>
<gene>
    <name evidence="1" type="ORF">L6452_23040</name>
</gene>
<name>A0ACB9B0H3_ARCLA</name>
<reference evidence="1 2" key="2">
    <citation type="journal article" date="2022" name="Mol. Ecol. Resour.">
        <title>The genomes of chicory, endive, great burdock and yacon provide insights into Asteraceae paleo-polyploidization history and plant inulin production.</title>
        <authorList>
            <person name="Fan W."/>
            <person name="Wang S."/>
            <person name="Wang H."/>
            <person name="Wang A."/>
            <person name="Jiang F."/>
            <person name="Liu H."/>
            <person name="Zhao H."/>
            <person name="Xu D."/>
            <person name="Zhang Y."/>
        </authorList>
    </citation>
    <scope>NUCLEOTIDE SEQUENCE [LARGE SCALE GENOMIC DNA]</scope>
    <source>
        <strain evidence="2">cv. Niubang</strain>
    </source>
</reference>
<protein>
    <submittedName>
        <fullName evidence="1">Uncharacterized protein</fullName>
    </submittedName>
</protein>